<keyword evidence="2" id="KW-1185">Reference proteome</keyword>
<dbReference type="AlphaFoldDB" id="A0A1H6BGL8"/>
<proteinExistence type="predicted"/>
<gene>
    <name evidence="1" type="ORF">SAMN04488115_107200</name>
</gene>
<sequence>MTEARLPSPHTSLREFPYVVVRFRCHVCERGGDARLAVLAAKYGSDALVGRLLRVFVAGCPWDPQNPARKPQKYGMRCGGYCPDVLAPRPPDLPPSMTGFSLIQGGKADMLPAEPAPIERRRRVGDVDV</sequence>
<reference evidence="1 2" key="1">
    <citation type="submission" date="2016-10" db="EMBL/GenBank/DDBJ databases">
        <authorList>
            <person name="de Groot N.N."/>
        </authorList>
    </citation>
    <scope>NUCLEOTIDE SEQUENCE [LARGE SCALE GENOMIC DNA]</scope>
    <source>
        <strain evidence="1 2">DSM 26656</strain>
    </source>
</reference>
<protein>
    <submittedName>
        <fullName evidence="1">Uncharacterized protein</fullName>
    </submittedName>
</protein>
<dbReference type="OrthoDB" id="8162323at2"/>
<accession>A0A1H6BGL8</accession>
<name>A0A1H6BGL8_9HYPH</name>
<evidence type="ECO:0000313" key="1">
    <source>
        <dbReference type="EMBL" id="SEG59495.1"/>
    </source>
</evidence>
<dbReference type="EMBL" id="FNUY01000007">
    <property type="protein sequence ID" value="SEG59495.1"/>
    <property type="molecule type" value="Genomic_DNA"/>
</dbReference>
<dbReference type="RefSeq" id="WP_103873788.1">
    <property type="nucleotide sequence ID" value="NZ_FNUY01000007.1"/>
</dbReference>
<evidence type="ECO:0000313" key="2">
    <source>
        <dbReference type="Proteomes" id="UP000236743"/>
    </source>
</evidence>
<dbReference type="Proteomes" id="UP000236743">
    <property type="component" value="Unassembled WGS sequence"/>
</dbReference>
<organism evidence="1 2">
    <name type="scientific">Bosea lathyri</name>
    <dbReference type="NCBI Taxonomy" id="1036778"/>
    <lineage>
        <taxon>Bacteria</taxon>
        <taxon>Pseudomonadati</taxon>
        <taxon>Pseudomonadota</taxon>
        <taxon>Alphaproteobacteria</taxon>
        <taxon>Hyphomicrobiales</taxon>
        <taxon>Boseaceae</taxon>
        <taxon>Bosea</taxon>
    </lineage>
</organism>